<dbReference type="InterPro" id="IPR015797">
    <property type="entry name" value="NUDIX_hydrolase-like_dom_sf"/>
</dbReference>
<dbReference type="Proteomes" id="UP000245283">
    <property type="component" value="Unassembled WGS sequence"/>
</dbReference>
<keyword evidence="2 4" id="KW-0378">Hydrolase</keyword>
<dbReference type="PANTHER" id="PTHR43046:SF14">
    <property type="entry name" value="MUTT_NUDIX FAMILY PROTEIN"/>
    <property type="match status" value="1"/>
</dbReference>
<dbReference type="PROSITE" id="PS00893">
    <property type="entry name" value="NUDIX_BOX"/>
    <property type="match status" value="1"/>
</dbReference>
<dbReference type="CDD" id="cd04690">
    <property type="entry name" value="NUDIX_Hydrolase"/>
    <property type="match status" value="1"/>
</dbReference>
<dbReference type="SUPFAM" id="SSF55811">
    <property type="entry name" value="Nudix"/>
    <property type="match status" value="1"/>
</dbReference>
<dbReference type="InterPro" id="IPR020084">
    <property type="entry name" value="NUDIX_hydrolase_CS"/>
</dbReference>
<accession>A0A2V1KEG9</accession>
<evidence type="ECO:0000313" key="4">
    <source>
        <dbReference type="EMBL" id="PWF27689.1"/>
    </source>
</evidence>
<evidence type="ECO:0000313" key="5">
    <source>
        <dbReference type="Proteomes" id="UP000245283"/>
    </source>
</evidence>
<dbReference type="PROSITE" id="PS51462">
    <property type="entry name" value="NUDIX"/>
    <property type="match status" value="1"/>
</dbReference>
<dbReference type="GO" id="GO:0016787">
    <property type="term" value="F:hydrolase activity"/>
    <property type="evidence" value="ECO:0007669"/>
    <property type="project" value="UniProtKB-KW"/>
</dbReference>
<dbReference type="EMBL" id="QETB01000001">
    <property type="protein sequence ID" value="PWF27689.1"/>
    <property type="molecule type" value="Genomic_DNA"/>
</dbReference>
<dbReference type="Gene3D" id="3.90.79.10">
    <property type="entry name" value="Nucleoside Triphosphate Pyrophosphohydrolase"/>
    <property type="match status" value="1"/>
</dbReference>
<dbReference type="AlphaFoldDB" id="A0A2V1KEG9"/>
<proteinExistence type="predicted"/>
<keyword evidence="5" id="KW-1185">Reference proteome</keyword>
<feature type="domain" description="Nudix hydrolase" evidence="3">
    <location>
        <begin position="1"/>
        <end position="133"/>
    </location>
</feature>
<dbReference type="Pfam" id="PF00293">
    <property type="entry name" value="NUDIX"/>
    <property type="match status" value="1"/>
</dbReference>
<comment type="cofactor">
    <cofactor evidence="1">
        <name>Mg(2+)</name>
        <dbReference type="ChEBI" id="CHEBI:18420"/>
    </cofactor>
</comment>
<evidence type="ECO:0000259" key="3">
    <source>
        <dbReference type="PROSITE" id="PS51462"/>
    </source>
</evidence>
<evidence type="ECO:0000256" key="2">
    <source>
        <dbReference type="ARBA" id="ARBA00022801"/>
    </source>
</evidence>
<reference evidence="5" key="1">
    <citation type="submission" date="2018-05" db="EMBL/GenBank/DDBJ databases">
        <authorList>
            <person name="Li Y."/>
        </authorList>
    </citation>
    <scope>NUCLEOTIDE SEQUENCE [LARGE SCALE GENOMIC DNA]</scope>
    <source>
        <strain evidence="5">sk1b4</strain>
    </source>
</reference>
<sequence>MAIRVGAVVLRNSEGDVLTVRKQGASLFQLPGGKPEGEESMRETVVREAAEEVGIQLDPAQLEYLGDYTASAANEPGHDVSGAIYTYPSELTQNIAPHSEIRELKWAEPVPDSPGYAPLLATRVFPALERQERLRAGAQSA</sequence>
<comment type="caution">
    <text evidence="4">The sequence shown here is derived from an EMBL/GenBank/DDBJ whole genome shotgun (WGS) entry which is preliminary data.</text>
</comment>
<dbReference type="PANTHER" id="PTHR43046">
    <property type="entry name" value="GDP-MANNOSE MANNOSYL HYDROLASE"/>
    <property type="match status" value="1"/>
</dbReference>
<dbReference type="InterPro" id="IPR000086">
    <property type="entry name" value="NUDIX_hydrolase_dom"/>
</dbReference>
<protein>
    <submittedName>
        <fullName evidence="4">NUDIX hydrolase</fullName>
    </submittedName>
</protein>
<evidence type="ECO:0000256" key="1">
    <source>
        <dbReference type="ARBA" id="ARBA00001946"/>
    </source>
</evidence>
<organism evidence="4 5">
    <name type="scientific">Ancrocorticia populi</name>
    <dbReference type="NCBI Taxonomy" id="2175228"/>
    <lineage>
        <taxon>Bacteria</taxon>
        <taxon>Bacillati</taxon>
        <taxon>Actinomycetota</taxon>
        <taxon>Actinomycetes</taxon>
        <taxon>Actinomycetales</taxon>
        <taxon>Actinomycetaceae</taxon>
        <taxon>Ancrocorticia</taxon>
    </lineage>
</organism>
<dbReference type="RefSeq" id="WP_109093184.1">
    <property type="nucleotide sequence ID" value="NZ_QETB01000001.1"/>
</dbReference>
<gene>
    <name evidence="4" type="ORF">DD236_04780</name>
</gene>
<name>A0A2V1KEG9_9ACTO</name>
<dbReference type="OrthoDB" id="9801098at2"/>